<dbReference type="Gene3D" id="1.10.10.10">
    <property type="entry name" value="Winged helix-like DNA-binding domain superfamily/Winged helix DNA-binding domain"/>
    <property type="match status" value="1"/>
</dbReference>
<feature type="transmembrane region" description="Helical" evidence="5">
    <location>
        <begin position="155"/>
        <end position="175"/>
    </location>
</feature>
<dbReference type="SMART" id="SM00220">
    <property type="entry name" value="S_TKc"/>
    <property type="match status" value="1"/>
</dbReference>
<dbReference type="STRING" id="1156394.T0QZI6"/>
<dbReference type="GO" id="GO:0035556">
    <property type="term" value="P:intracellular signal transduction"/>
    <property type="evidence" value="ECO:0007669"/>
    <property type="project" value="InterPro"/>
</dbReference>
<dbReference type="PROSITE" id="PS50011">
    <property type="entry name" value="PROTEIN_KINASE_DOM"/>
    <property type="match status" value="1"/>
</dbReference>
<dbReference type="eggNOG" id="KOG0192">
    <property type="taxonomic scope" value="Eukaryota"/>
</dbReference>
<dbReference type="Gene3D" id="3.30.200.20">
    <property type="entry name" value="Phosphorylase Kinase, domain 1"/>
    <property type="match status" value="1"/>
</dbReference>
<feature type="binding site" evidence="4">
    <location>
        <position position="324"/>
    </location>
    <ligand>
        <name>ATP</name>
        <dbReference type="ChEBI" id="CHEBI:30616"/>
    </ligand>
</feature>
<dbReference type="InterPro" id="IPR051681">
    <property type="entry name" value="Ser/Thr_Kinases-Pseudokinases"/>
</dbReference>
<sequence length="709" mass="78385">METARLVALVHGLAYGAAFLLAVVSVAYLRQQRSTAWRGSSGAARRLILPSFEPMLWGFAAVSGMYATYFCVTLSCGYAGPGPGPYASVYNEAIYHGEHFHVVFVALFLYQKSVSAPAILRTLVLTLLLLVSPIGLMGLASALRTNPDTDAYVFQLQYAIAVLARFVLVVLFLRLACRPLARANTTVVRELGVFALVFYALGAISTQLSYHATIEAKPHLATWSLYVLMTRACWSMLAPFFIWRVLIADTAHWRGLSVRALHLDTQRASMQEVMSAEGLHILLEMHRRDLIDFAHLEWHHRLGAGGSATVYRGTLHSSLDVAIKVYTPQEISEAVVAEFSHEVGFWAVLRHPNIVSFYGLCVCPPMICLVAELCRGSLDDLLSCTTPLSPLSPLVELCYMLDAARAVAYLHSFSPPLLHRDIKATNYLLDASNNRVKLSDFGESRVADVQLMSVRGTVEYMAPEMIDGKRGAASYATASDVFSLSMTLWDILHPRQCKYPRGTKNHMHVFTLVLDGTRPPLRDTLSPVLRQLLVAAWAPAAIDRPSAASMVTILASLLEDETARLAVTLERETTLSGADLVDALVDATHLGTRDKFEAVRVGNALLETGHLHEVKHVRGFHNSSRIQYTWQPAVAPRRSSLLSFALDDDGSCKCALHGQGLGIARKRAKRRHRLYKKQRSAVEMLLDPETDDETMMWGDDVDLRDSLAQ</sequence>
<feature type="transmembrane region" description="Helical" evidence="5">
    <location>
        <begin position="93"/>
        <end position="110"/>
    </location>
</feature>
<evidence type="ECO:0000256" key="2">
    <source>
        <dbReference type="ARBA" id="ARBA00022741"/>
    </source>
</evidence>
<evidence type="ECO:0000259" key="6">
    <source>
        <dbReference type="PROSITE" id="PS50011"/>
    </source>
</evidence>
<evidence type="ECO:0000313" key="9">
    <source>
        <dbReference type="Proteomes" id="UP000030762"/>
    </source>
</evidence>
<reference evidence="8 9" key="1">
    <citation type="submission" date="2012-04" db="EMBL/GenBank/DDBJ databases">
        <title>The Genome Sequence of Saprolegnia declina VS20.</title>
        <authorList>
            <consortium name="The Broad Institute Genome Sequencing Platform"/>
            <person name="Russ C."/>
            <person name="Nusbaum C."/>
            <person name="Tyler B."/>
            <person name="van West P."/>
            <person name="Dieguez-Uribeondo J."/>
            <person name="de Bruijn I."/>
            <person name="Tripathy S."/>
            <person name="Jiang R."/>
            <person name="Young S.K."/>
            <person name="Zeng Q."/>
            <person name="Gargeya S."/>
            <person name="Fitzgerald M."/>
            <person name="Haas B."/>
            <person name="Abouelleil A."/>
            <person name="Alvarado L."/>
            <person name="Arachchi H.M."/>
            <person name="Berlin A."/>
            <person name="Chapman S.B."/>
            <person name="Goldberg J."/>
            <person name="Griggs A."/>
            <person name="Gujja S."/>
            <person name="Hansen M."/>
            <person name="Howarth C."/>
            <person name="Imamovic A."/>
            <person name="Larimer J."/>
            <person name="McCowen C."/>
            <person name="Montmayeur A."/>
            <person name="Murphy C."/>
            <person name="Neiman D."/>
            <person name="Pearson M."/>
            <person name="Priest M."/>
            <person name="Roberts A."/>
            <person name="Saif S."/>
            <person name="Shea T."/>
            <person name="Sisk P."/>
            <person name="Sykes S."/>
            <person name="Wortman J."/>
            <person name="Nusbaum C."/>
            <person name="Birren B."/>
        </authorList>
    </citation>
    <scope>NUCLEOTIDE SEQUENCE [LARGE SCALE GENOMIC DNA]</scope>
    <source>
        <strain evidence="8 9">VS20</strain>
    </source>
</reference>
<dbReference type="GO" id="GO:0004674">
    <property type="term" value="F:protein serine/threonine kinase activity"/>
    <property type="evidence" value="ECO:0007669"/>
    <property type="project" value="UniProtKB-KW"/>
</dbReference>
<protein>
    <submittedName>
        <fullName evidence="8">TKL protein kinase</fullName>
    </submittedName>
</protein>
<dbReference type="PROSITE" id="PS00108">
    <property type="entry name" value="PROTEIN_KINASE_ST"/>
    <property type="match status" value="1"/>
</dbReference>
<dbReference type="InterPro" id="IPR036388">
    <property type="entry name" value="WH-like_DNA-bd_sf"/>
</dbReference>
<dbReference type="OrthoDB" id="10261027at2759"/>
<dbReference type="InParanoid" id="T0QZI6"/>
<keyword evidence="1" id="KW-0723">Serine/threonine-protein kinase</keyword>
<proteinExistence type="predicted"/>
<feature type="transmembrane region" description="Helical" evidence="5">
    <location>
        <begin position="225"/>
        <end position="247"/>
    </location>
</feature>
<dbReference type="EMBL" id="JH767137">
    <property type="protein sequence ID" value="EQC40126.1"/>
    <property type="molecule type" value="Genomic_DNA"/>
</dbReference>
<dbReference type="GO" id="GO:0005524">
    <property type="term" value="F:ATP binding"/>
    <property type="evidence" value="ECO:0007669"/>
    <property type="project" value="UniProtKB-UniRule"/>
</dbReference>
<dbReference type="InterPro" id="IPR000719">
    <property type="entry name" value="Prot_kinase_dom"/>
</dbReference>
<feature type="domain" description="DEP" evidence="7">
    <location>
        <begin position="572"/>
        <end position="646"/>
    </location>
</feature>
<keyword evidence="5" id="KW-0472">Membrane</keyword>
<dbReference type="Proteomes" id="UP000030762">
    <property type="component" value="Unassembled WGS sequence"/>
</dbReference>
<evidence type="ECO:0000256" key="3">
    <source>
        <dbReference type="ARBA" id="ARBA00022840"/>
    </source>
</evidence>
<feature type="transmembrane region" description="Helical" evidence="5">
    <location>
        <begin position="6"/>
        <end position="29"/>
    </location>
</feature>
<keyword evidence="2 4" id="KW-0547">Nucleotide-binding</keyword>
<dbReference type="InterPro" id="IPR008271">
    <property type="entry name" value="Ser/Thr_kinase_AS"/>
</dbReference>
<gene>
    <name evidence="8" type="ORF">SDRG_02777</name>
</gene>
<organism evidence="8 9">
    <name type="scientific">Saprolegnia diclina (strain VS20)</name>
    <dbReference type="NCBI Taxonomy" id="1156394"/>
    <lineage>
        <taxon>Eukaryota</taxon>
        <taxon>Sar</taxon>
        <taxon>Stramenopiles</taxon>
        <taxon>Oomycota</taxon>
        <taxon>Saprolegniomycetes</taxon>
        <taxon>Saprolegniales</taxon>
        <taxon>Saprolegniaceae</taxon>
        <taxon>Saprolegnia</taxon>
    </lineage>
</organism>
<dbReference type="GeneID" id="19943504"/>
<dbReference type="InterPro" id="IPR000591">
    <property type="entry name" value="DEP_dom"/>
</dbReference>
<keyword evidence="8" id="KW-0808">Transferase</keyword>
<feature type="transmembrane region" description="Helical" evidence="5">
    <location>
        <begin position="122"/>
        <end position="143"/>
    </location>
</feature>
<evidence type="ECO:0000259" key="7">
    <source>
        <dbReference type="PROSITE" id="PS50186"/>
    </source>
</evidence>
<dbReference type="PROSITE" id="PS50186">
    <property type="entry name" value="DEP"/>
    <property type="match status" value="1"/>
</dbReference>
<feature type="domain" description="Protein kinase" evidence="6">
    <location>
        <begin position="296"/>
        <end position="558"/>
    </location>
</feature>
<dbReference type="PANTHER" id="PTHR44329">
    <property type="entry name" value="SERINE/THREONINE-PROTEIN KINASE TNNI3K-RELATED"/>
    <property type="match status" value="1"/>
</dbReference>
<evidence type="ECO:0000256" key="4">
    <source>
        <dbReference type="PROSITE-ProRule" id="PRU10141"/>
    </source>
</evidence>
<dbReference type="VEuPathDB" id="FungiDB:SDRG_02777"/>
<keyword evidence="3 4" id="KW-0067">ATP-binding</keyword>
<accession>T0QZI6</accession>
<dbReference type="Pfam" id="PF07714">
    <property type="entry name" value="PK_Tyr_Ser-Thr"/>
    <property type="match status" value="1"/>
</dbReference>
<dbReference type="InterPro" id="IPR001245">
    <property type="entry name" value="Ser-Thr/Tyr_kinase_cat_dom"/>
</dbReference>
<dbReference type="AlphaFoldDB" id="T0QZI6"/>
<dbReference type="SUPFAM" id="SSF56112">
    <property type="entry name" value="Protein kinase-like (PK-like)"/>
    <property type="match status" value="1"/>
</dbReference>
<feature type="transmembrane region" description="Helical" evidence="5">
    <location>
        <begin position="55"/>
        <end position="81"/>
    </location>
</feature>
<evidence type="ECO:0000256" key="1">
    <source>
        <dbReference type="ARBA" id="ARBA00022527"/>
    </source>
</evidence>
<dbReference type="Gene3D" id="1.10.510.10">
    <property type="entry name" value="Transferase(Phosphotransferase) domain 1"/>
    <property type="match status" value="1"/>
</dbReference>
<dbReference type="OMA" id="FAHLEWH"/>
<keyword evidence="8" id="KW-0418">Kinase</keyword>
<dbReference type="PROSITE" id="PS00107">
    <property type="entry name" value="PROTEIN_KINASE_ATP"/>
    <property type="match status" value="1"/>
</dbReference>
<name>T0QZI6_SAPDV</name>
<evidence type="ECO:0000256" key="5">
    <source>
        <dbReference type="SAM" id="Phobius"/>
    </source>
</evidence>
<keyword evidence="5" id="KW-0812">Transmembrane</keyword>
<feature type="transmembrane region" description="Helical" evidence="5">
    <location>
        <begin position="187"/>
        <end position="205"/>
    </location>
</feature>
<keyword evidence="5" id="KW-1133">Transmembrane helix</keyword>
<evidence type="ECO:0000313" key="8">
    <source>
        <dbReference type="EMBL" id="EQC40126.1"/>
    </source>
</evidence>
<keyword evidence="9" id="KW-1185">Reference proteome</keyword>
<dbReference type="RefSeq" id="XP_008606600.1">
    <property type="nucleotide sequence ID" value="XM_008608378.1"/>
</dbReference>
<dbReference type="InterPro" id="IPR011009">
    <property type="entry name" value="Kinase-like_dom_sf"/>
</dbReference>
<dbReference type="InterPro" id="IPR017441">
    <property type="entry name" value="Protein_kinase_ATP_BS"/>
</dbReference>